<comment type="caution">
    <text evidence="1">The sequence shown here is derived from an EMBL/GenBank/DDBJ whole genome shotgun (WGS) entry which is preliminary data.</text>
</comment>
<keyword evidence="2" id="KW-1185">Reference proteome</keyword>
<protein>
    <submittedName>
        <fullName evidence="1">Uncharacterized protein</fullName>
    </submittedName>
</protein>
<dbReference type="AlphaFoldDB" id="C2BIE8"/>
<dbReference type="HOGENOM" id="CLU_2894052_0_0_9"/>
<name>C2BIE8_9FIRM</name>
<evidence type="ECO:0000313" key="2">
    <source>
        <dbReference type="Proteomes" id="UP000005984"/>
    </source>
</evidence>
<dbReference type="Proteomes" id="UP000005984">
    <property type="component" value="Unassembled WGS sequence"/>
</dbReference>
<dbReference type="EMBL" id="ABYO01000282">
    <property type="protein sequence ID" value="EEI85318.1"/>
    <property type="molecule type" value="Genomic_DNA"/>
</dbReference>
<proteinExistence type="predicted"/>
<dbReference type="RefSeq" id="WP_004828806.1">
    <property type="nucleotide sequence ID" value="NZ_GG666047.1"/>
</dbReference>
<reference evidence="1 2" key="1">
    <citation type="submission" date="2008-10" db="EMBL/GenBank/DDBJ databases">
        <authorList>
            <person name="Qin X."/>
            <person name="Bachman B."/>
            <person name="Battles P."/>
            <person name="Bell A."/>
            <person name="Bess C."/>
            <person name="Bickham C."/>
            <person name="Chaboub L."/>
            <person name="Chen D."/>
            <person name="Coyle M."/>
            <person name="Deiros D.R."/>
            <person name="Dinh H."/>
            <person name="Forbes L."/>
            <person name="Fowler G."/>
            <person name="Francisco L."/>
            <person name="Fu Q."/>
            <person name="Gubbala S."/>
            <person name="Hale W."/>
            <person name="Han Y."/>
            <person name="Hemphill L."/>
            <person name="Highlander S.K."/>
            <person name="Hirani K."/>
            <person name="Hogues M."/>
            <person name="Jackson L."/>
            <person name="Jakkamsetti A."/>
            <person name="Javaid M."/>
            <person name="Jiang H."/>
            <person name="Korchina V."/>
            <person name="Kovar C."/>
            <person name="Lara F."/>
            <person name="Lee S."/>
            <person name="Mata R."/>
            <person name="Mathew T."/>
            <person name="Moen C."/>
            <person name="Morales K."/>
            <person name="Munidasa M."/>
            <person name="Nazareth L."/>
            <person name="Ngo R."/>
            <person name="Nguyen L."/>
            <person name="Okwuonu G."/>
            <person name="Ongeri F."/>
            <person name="Patil S."/>
            <person name="Petrosino J."/>
            <person name="Pham C."/>
            <person name="Pham P."/>
            <person name="Pu L.-L."/>
            <person name="Puazo M."/>
            <person name="Raj R."/>
            <person name="Reid J."/>
            <person name="Rouhana J."/>
            <person name="Saada N."/>
            <person name="Shang Y."/>
            <person name="Simmons D."/>
            <person name="Thornton R."/>
            <person name="Warren J."/>
            <person name="Weissenberger G."/>
            <person name="Zhang J."/>
            <person name="Zhang L."/>
            <person name="Zhou C."/>
            <person name="Zhu D."/>
            <person name="Muzny D."/>
            <person name="Worley K."/>
            <person name="Gibbs R."/>
        </authorList>
    </citation>
    <scope>NUCLEOTIDE SEQUENCE [LARGE SCALE GENOMIC DNA]</scope>
    <source>
        <strain evidence="1 2">ATCC 51172</strain>
    </source>
</reference>
<accession>C2BIE8</accession>
<gene>
    <name evidence="1" type="ORF">HMPREF0072_2118</name>
</gene>
<evidence type="ECO:0000313" key="1">
    <source>
        <dbReference type="EMBL" id="EEI85318.1"/>
    </source>
</evidence>
<organism evidence="1 2">
    <name type="scientific">Anaerococcus lactolyticus ATCC 51172</name>
    <dbReference type="NCBI Taxonomy" id="525254"/>
    <lineage>
        <taxon>Bacteria</taxon>
        <taxon>Bacillati</taxon>
        <taxon>Bacillota</taxon>
        <taxon>Tissierellia</taxon>
        <taxon>Tissierellales</taxon>
        <taxon>Peptoniphilaceae</taxon>
        <taxon>Anaerococcus</taxon>
    </lineage>
</organism>
<sequence length="62" mass="7473">MKNIMQRGKFNTTNRSVEFSESLMVAQILQAIFERFSLFYKHEVRREIIEKLYAAKRARCDE</sequence>